<gene>
    <name evidence="3" type="ORF">CARN6_0036</name>
</gene>
<name>E6QHQ2_9ZZZZ</name>
<reference evidence="3" key="1">
    <citation type="submission" date="2009-10" db="EMBL/GenBank/DDBJ databases">
        <title>Diversity of trophic interactions inside an arsenic-rich microbial ecosystem.</title>
        <authorList>
            <person name="Bertin P.N."/>
            <person name="Heinrich-Salmeron A."/>
            <person name="Pelletier E."/>
            <person name="Goulhen-Chollet F."/>
            <person name="Arsene-Ploetze F."/>
            <person name="Gallien S."/>
            <person name="Calteau A."/>
            <person name="Vallenet D."/>
            <person name="Casiot C."/>
            <person name="Chane-Woon-Ming B."/>
            <person name="Giloteaux L."/>
            <person name="Barakat M."/>
            <person name="Bonnefoy V."/>
            <person name="Bruneel O."/>
            <person name="Chandler M."/>
            <person name="Cleiss J."/>
            <person name="Duran R."/>
            <person name="Elbaz-Poulichet F."/>
            <person name="Fonknechten N."/>
            <person name="Lauga B."/>
            <person name="Mornico D."/>
            <person name="Ortet P."/>
            <person name="Schaeffer C."/>
            <person name="Siguier P."/>
            <person name="Alexander Thil Smith A."/>
            <person name="Van Dorsselaer A."/>
            <person name="Weissenbach J."/>
            <person name="Medigue C."/>
            <person name="Le Paslier D."/>
        </authorList>
    </citation>
    <scope>NUCLEOTIDE SEQUENCE</scope>
</reference>
<feature type="domain" description="UspA" evidence="2">
    <location>
        <begin position="162"/>
        <end position="271"/>
    </location>
</feature>
<dbReference type="Gene3D" id="3.40.50.620">
    <property type="entry name" value="HUPs"/>
    <property type="match status" value="2"/>
</dbReference>
<accession>E6QHQ2</accession>
<sequence>MNIFDRNAPERLATVLFATDFSIASENAGHYAAAISRHFGTKLVVAHGFYLEQAALEAETFREHASQQRSGLQRELDDVVHGLVAGHGATESVLIEQDPRTAIAELAQQRHPSLIVLGTHGGGAVERFVLGSTAEGILRHSREPALTVGPKVPLLGDKPLTIRRILLATNNTADTAVVTELAVALAGAFSATLDVLNVVHPKAVESTLEAPHNLYGKHEEAEAMLPASARKVAEIRTFVSVGQPRTEILKHILEREIELLVLGLSADSQLEMQGHLSGAFPIIAEVACPVLTLTSAAPPE</sequence>
<dbReference type="InterPro" id="IPR006016">
    <property type="entry name" value="UspA"/>
</dbReference>
<dbReference type="SUPFAM" id="SSF52402">
    <property type="entry name" value="Adenine nucleotide alpha hydrolases-like"/>
    <property type="match status" value="2"/>
</dbReference>
<dbReference type="PRINTS" id="PR01438">
    <property type="entry name" value="UNVRSLSTRESS"/>
</dbReference>
<proteinExistence type="inferred from homology"/>
<protein>
    <recommendedName>
        <fullName evidence="2">UspA domain-containing protein</fullName>
    </recommendedName>
</protein>
<dbReference type="PANTHER" id="PTHR46268">
    <property type="entry name" value="STRESS RESPONSE PROTEIN NHAX"/>
    <property type="match status" value="1"/>
</dbReference>
<evidence type="ECO:0000259" key="2">
    <source>
        <dbReference type="Pfam" id="PF00582"/>
    </source>
</evidence>
<dbReference type="EMBL" id="CABQ01000019">
    <property type="protein sequence ID" value="CBI06766.1"/>
    <property type="molecule type" value="Genomic_DNA"/>
</dbReference>
<feature type="domain" description="UspA" evidence="2">
    <location>
        <begin position="14"/>
        <end position="148"/>
    </location>
</feature>
<dbReference type="Pfam" id="PF00582">
    <property type="entry name" value="Usp"/>
    <property type="match status" value="2"/>
</dbReference>
<organism evidence="3">
    <name type="scientific">mine drainage metagenome</name>
    <dbReference type="NCBI Taxonomy" id="410659"/>
    <lineage>
        <taxon>unclassified sequences</taxon>
        <taxon>metagenomes</taxon>
        <taxon>ecological metagenomes</taxon>
    </lineage>
</organism>
<dbReference type="InterPro" id="IPR014729">
    <property type="entry name" value="Rossmann-like_a/b/a_fold"/>
</dbReference>
<evidence type="ECO:0000313" key="3">
    <source>
        <dbReference type="EMBL" id="CBI06766.1"/>
    </source>
</evidence>
<comment type="caution">
    <text evidence="3">The sequence shown here is derived from an EMBL/GenBank/DDBJ whole genome shotgun (WGS) entry which is preliminary data.</text>
</comment>
<dbReference type="InterPro" id="IPR006015">
    <property type="entry name" value="Universal_stress_UspA"/>
</dbReference>
<dbReference type="PANTHER" id="PTHR46268:SF6">
    <property type="entry name" value="UNIVERSAL STRESS PROTEIN UP12"/>
    <property type="match status" value="1"/>
</dbReference>
<comment type="similarity">
    <text evidence="1">Belongs to the universal stress protein A family.</text>
</comment>
<dbReference type="CDD" id="cd00293">
    <property type="entry name" value="USP-like"/>
    <property type="match status" value="2"/>
</dbReference>
<evidence type="ECO:0000256" key="1">
    <source>
        <dbReference type="ARBA" id="ARBA00008791"/>
    </source>
</evidence>
<dbReference type="AlphaFoldDB" id="E6QHQ2"/>